<reference evidence="1 2" key="1">
    <citation type="journal article" date="2023" name="Plants (Basel)">
        <title>Bridging the Gap: Combining Genomics and Transcriptomics Approaches to Understand Stylosanthes scabra, an Orphan Legume from the Brazilian Caatinga.</title>
        <authorList>
            <person name="Ferreira-Neto J.R.C."/>
            <person name="da Silva M.D."/>
            <person name="Binneck E."/>
            <person name="de Melo N.F."/>
            <person name="da Silva R.H."/>
            <person name="de Melo A.L.T.M."/>
            <person name="Pandolfi V."/>
            <person name="Bustamante F.O."/>
            <person name="Brasileiro-Vidal A.C."/>
            <person name="Benko-Iseppon A.M."/>
        </authorList>
    </citation>
    <scope>NUCLEOTIDE SEQUENCE [LARGE SCALE GENOMIC DNA]</scope>
    <source>
        <tissue evidence="1">Leaves</tissue>
    </source>
</reference>
<keyword evidence="2" id="KW-1185">Reference proteome</keyword>
<dbReference type="SUPFAM" id="SSF56672">
    <property type="entry name" value="DNA/RNA polymerases"/>
    <property type="match status" value="1"/>
</dbReference>
<organism evidence="1 2">
    <name type="scientific">Stylosanthes scabra</name>
    <dbReference type="NCBI Taxonomy" id="79078"/>
    <lineage>
        <taxon>Eukaryota</taxon>
        <taxon>Viridiplantae</taxon>
        <taxon>Streptophyta</taxon>
        <taxon>Embryophyta</taxon>
        <taxon>Tracheophyta</taxon>
        <taxon>Spermatophyta</taxon>
        <taxon>Magnoliopsida</taxon>
        <taxon>eudicotyledons</taxon>
        <taxon>Gunneridae</taxon>
        <taxon>Pentapetalae</taxon>
        <taxon>rosids</taxon>
        <taxon>fabids</taxon>
        <taxon>Fabales</taxon>
        <taxon>Fabaceae</taxon>
        <taxon>Papilionoideae</taxon>
        <taxon>50 kb inversion clade</taxon>
        <taxon>dalbergioids sensu lato</taxon>
        <taxon>Dalbergieae</taxon>
        <taxon>Pterocarpus clade</taxon>
        <taxon>Stylosanthes</taxon>
    </lineage>
</organism>
<sequence>MASWIGPQVTNSCPSWTLILNTTKSRCIPEMQRRQPKSPLLMNKVFKDLIGGILEVYVDDMLVKTKAEEDLIPNLEKVFS</sequence>
<evidence type="ECO:0008006" key="3">
    <source>
        <dbReference type="Google" id="ProtNLM"/>
    </source>
</evidence>
<gene>
    <name evidence="1" type="ORF">PIB30_086178</name>
</gene>
<accession>A0ABU6YVT5</accession>
<evidence type="ECO:0000313" key="1">
    <source>
        <dbReference type="EMBL" id="MED6212708.1"/>
    </source>
</evidence>
<proteinExistence type="predicted"/>
<evidence type="ECO:0000313" key="2">
    <source>
        <dbReference type="Proteomes" id="UP001341840"/>
    </source>
</evidence>
<name>A0ABU6YVT5_9FABA</name>
<dbReference type="Proteomes" id="UP001341840">
    <property type="component" value="Unassembled WGS sequence"/>
</dbReference>
<comment type="caution">
    <text evidence="1">The sequence shown here is derived from an EMBL/GenBank/DDBJ whole genome shotgun (WGS) entry which is preliminary data.</text>
</comment>
<dbReference type="InterPro" id="IPR043502">
    <property type="entry name" value="DNA/RNA_pol_sf"/>
</dbReference>
<dbReference type="EMBL" id="JASCZI010243121">
    <property type="protein sequence ID" value="MED6212708.1"/>
    <property type="molecule type" value="Genomic_DNA"/>
</dbReference>
<dbReference type="Gene3D" id="3.30.70.270">
    <property type="match status" value="1"/>
</dbReference>
<protein>
    <recommendedName>
        <fullName evidence="3">Reverse transcriptase domain-containing protein</fullName>
    </recommendedName>
</protein>
<dbReference type="InterPro" id="IPR043128">
    <property type="entry name" value="Rev_trsase/Diguanyl_cyclase"/>
</dbReference>